<comment type="caution">
    <text evidence="3">The sequence shown here is derived from an EMBL/GenBank/DDBJ whole genome shotgun (WGS) entry which is preliminary data.</text>
</comment>
<dbReference type="NCBIfam" id="TIGR01730">
    <property type="entry name" value="RND_mfp"/>
    <property type="match status" value="1"/>
</dbReference>
<evidence type="ECO:0000313" key="3">
    <source>
        <dbReference type="EMBL" id="MCX2972454.1"/>
    </source>
</evidence>
<dbReference type="Proteomes" id="UP001143307">
    <property type="component" value="Unassembled WGS sequence"/>
</dbReference>
<dbReference type="InterPro" id="IPR006143">
    <property type="entry name" value="RND_pump_MFP"/>
</dbReference>
<evidence type="ECO:0000256" key="2">
    <source>
        <dbReference type="SAM" id="Phobius"/>
    </source>
</evidence>
<dbReference type="Gene3D" id="2.40.420.20">
    <property type="match status" value="1"/>
</dbReference>
<dbReference type="PANTHER" id="PTHR30469">
    <property type="entry name" value="MULTIDRUG RESISTANCE PROTEIN MDTA"/>
    <property type="match status" value="1"/>
</dbReference>
<dbReference type="PANTHER" id="PTHR30469:SF12">
    <property type="entry name" value="MULTIDRUG RESISTANCE PROTEIN MDTA"/>
    <property type="match status" value="1"/>
</dbReference>
<keyword evidence="4" id="KW-1185">Reference proteome</keyword>
<organism evidence="3 4">
    <name type="scientific">Candidatus Seongchinamella marina</name>
    <dbReference type="NCBI Taxonomy" id="2518990"/>
    <lineage>
        <taxon>Bacteria</taxon>
        <taxon>Pseudomonadati</taxon>
        <taxon>Pseudomonadota</taxon>
        <taxon>Gammaproteobacteria</taxon>
        <taxon>Cellvibrionales</taxon>
        <taxon>Halieaceae</taxon>
        <taxon>Seongchinamella</taxon>
    </lineage>
</organism>
<dbReference type="Gene3D" id="2.40.50.100">
    <property type="match status" value="1"/>
</dbReference>
<gene>
    <name evidence="3" type="ORF">EYC87_02470</name>
</gene>
<dbReference type="SUPFAM" id="SSF111369">
    <property type="entry name" value="HlyD-like secretion proteins"/>
    <property type="match status" value="1"/>
</dbReference>
<dbReference type="Gene3D" id="1.10.287.470">
    <property type="entry name" value="Helix hairpin bin"/>
    <property type="match status" value="1"/>
</dbReference>
<protein>
    <submittedName>
        <fullName evidence="3">Efflux RND transporter periplasmic adaptor subunit</fullName>
    </submittedName>
</protein>
<evidence type="ECO:0000313" key="4">
    <source>
        <dbReference type="Proteomes" id="UP001143307"/>
    </source>
</evidence>
<dbReference type="Gene3D" id="2.40.30.170">
    <property type="match status" value="1"/>
</dbReference>
<sequence>MWYNGLPQISDMFVASIKRQAVISLALLCAATAVAAMLYLSKPSAQIAEPEYKPVSIDVTTAVKETVRVTVQAQGTVGALRETAIMAEVSGRIIETAENLVVGSFVAEGDVLLRIDPRDYQTSLLRAQASVESAESNLVQEKGRSAVAQREWEKLPSGSQRSQEAKNLYLRKPQLELAEAQLLAAKADLNTARDRLERTIIRAPYNSLIRAKHSELGQFVGAGSRLIDVFSVDQAEVRLPIPQSKLDYLELPGVEGYTEEHVIDLYTDVAGQIKHWKAMLHRTEGVFDDRSRVLYTVARIEDPYALSSPGAEPLRLGTFVNADIEGREFSSIVVLPRHILRAGNSLWIVDDSNILRNRQVSVLRTDGDEIFVSAGLAEGEQVSLTAVDNSLNGQSISINNSTPSDELREEPSLTLPAEADQQAEQAATAAVAQ</sequence>
<keyword evidence="2" id="KW-1133">Transmembrane helix</keyword>
<feature type="transmembrane region" description="Helical" evidence="2">
    <location>
        <begin position="21"/>
        <end position="40"/>
    </location>
</feature>
<proteinExistence type="inferred from homology"/>
<keyword evidence="2" id="KW-0472">Membrane</keyword>
<name>A0ABT3SRG9_9GAMM</name>
<reference evidence="3" key="1">
    <citation type="submission" date="2019-02" db="EMBL/GenBank/DDBJ databases">
        <authorList>
            <person name="Li S.-H."/>
        </authorList>
    </citation>
    <scope>NUCLEOTIDE SEQUENCE</scope>
    <source>
        <strain evidence="3">IMCC8485</strain>
    </source>
</reference>
<comment type="similarity">
    <text evidence="1">Belongs to the membrane fusion protein (MFP) (TC 8.A.1) family.</text>
</comment>
<dbReference type="EMBL" id="SHNP01000001">
    <property type="protein sequence ID" value="MCX2972454.1"/>
    <property type="molecule type" value="Genomic_DNA"/>
</dbReference>
<evidence type="ECO:0000256" key="1">
    <source>
        <dbReference type="ARBA" id="ARBA00009477"/>
    </source>
</evidence>
<accession>A0ABT3SRG9</accession>
<keyword evidence="2" id="KW-0812">Transmembrane</keyword>